<dbReference type="Proteomes" id="UP001589814">
    <property type="component" value="Unassembled WGS sequence"/>
</dbReference>
<name>A0ABV6G4L1_9GAMM</name>
<evidence type="ECO:0000256" key="1">
    <source>
        <dbReference type="SAM" id="MobiDB-lite"/>
    </source>
</evidence>
<comment type="caution">
    <text evidence="2">The sequence shown here is derived from an EMBL/GenBank/DDBJ whole genome shotgun (WGS) entry which is preliminary data.</text>
</comment>
<gene>
    <name evidence="2" type="ORF">ACFFHW_11445</name>
</gene>
<protein>
    <recommendedName>
        <fullName evidence="4">DNA pilot protein</fullName>
    </recommendedName>
</protein>
<evidence type="ECO:0000313" key="3">
    <source>
        <dbReference type="Proteomes" id="UP001589814"/>
    </source>
</evidence>
<accession>A0ABV6G4L1</accession>
<dbReference type="EMBL" id="JBHLVX010000043">
    <property type="protein sequence ID" value="MFC0268586.1"/>
    <property type="molecule type" value="Genomic_DNA"/>
</dbReference>
<keyword evidence="3" id="KW-1185">Reference proteome</keyword>
<sequence length="349" mass="39031">MAGLLASALGGAGKAIQANAQAEIKRRKEAALMELRHRNDMTRQDDQQSFQTDERVAGQQYQKNRDERLQDYEQDNIGLRHNNAMTQERYAQGQQNDRTLATIDAQNRHDADDWQLMSTENGRYVQYSPSRNETRDANLPAGVGAAGGDLTDRQKYRLDNITGQMESIRSRASDQMREPTAEEKMQLGSLEAQYNAILGGGQGGMTVFEQLMAGELSTDQQTAGVEGAQQDAEQQDSVRGILRRQQAARQRQSEIDASQQKAEQARDRADDVLGQLERLERDQRGRTPGVLGALVNPPRRSDLMDEAQQAARELLTLDRDPNLSADQKRWIAESLVRLQQAGVAIDLQQ</sequence>
<feature type="region of interest" description="Disordered" evidence="1">
    <location>
        <begin position="219"/>
        <end position="238"/>
    </location>
</feature>
<proteinExistence type="predicted"/>
<feature type="region of interest" description="Disordered" evidence="1">
    <location>
        <begin position="250"/>
        <end position="269"/>
    </location>
</feature>
<feature type="compositionally biased region" description="Basic and acidic residues" evidence="1">
    <location>
        <begin position="37"/>
        <end position="56"/>
    </location>
</feature>
<reference evidence="2 3" key="1">
    <citation type="submission" date="2024-09" db="EMBL/GenBank/DDBJ databases">
        <authorList>
            <person name="Sun Q."/>
            <person name="Mori K."/>
        </authorList>
    </citation>
    <scope>NUCLEOTIDE SEQUENCE [LARGE SCALE GENOMIC DNA]</scope>
    <source>
        <strain evidence="2 3">CCM 7415</strain>
    </source>
</reference>
<dbReference type="RefSeq" id="WP_019950191.1">
    <property type="nucleotide sequence ID" value="NZ_JBHLVX010000043.1"/>
</dbReference>
<evidence type="ECO:0008006" key="4">
    <source>
        <dbReference type="Google" id="ProtNLM"/>
    </source>
</evidence>
<feature type="region of interest" description="Disordered" evidence="1">
    <location>
        <begin position="37"/>
        <end position="68"/>
    </location>
</feature>
<organism evidence="2 3">
    <name type="scientific">Kushneria aurantia</name>
    <dbReference type="NCBI Taxonomy" id="504092"/>
    <lineage>
        <taxon>Bacteria</taxon>
        <taxon>Pseudomonadati</taxon>
        <taxon>Pseudomonadota</taxon>
        <taxon>Gammaproteobacteria</taxon>
        <taxon>Oceanospirillales</taxon>
        <taxon>Halomonadaceae</taxon>
        <taxon>Kushneria</taxon>
    </lineage>
</organism>
<evidence type="ECO:0000313" key="2">
    <source>
        <dbReference type="EMBL" id="MFC0268586.1"/>
    </source>
</evidence>